<dbReference type="RefSeq" id="WP_167176799.1">
    <property type="nucleotide sequence ID" value="NZ_BAAAEJ010000007.1"/>
</dbReference>
<gene>
    <name evidence="1" type="ORF">GCM10009093_17170</name>
</gene>
<protein>
    <submittedName>
        <fullName evidence="1">TIGR02444 family protein</fullName>
    </submittedName>
</protein>
<sequence>MSQSSITLWDWALAAYKREGVSAACLALQDFHEQNVCLLLWGAWCAETGRTPDEETLEAGADTARAWETTTVAPLRAIRRTLKAPVPDLDTGARLSVREQIKALELKAERHLLEQLEELAPPASGAPRPAIDGMADAARLWARIIPRPALKTLSERLSA</sequence>
<evidence type="ECO:0000313" key="1">
    <source>
        <dbReference type="EMBL" id="GAA0391090.1"/>
    </source>
</evidence>
<name>A0ABP3I5E4_9CAUL</name>
<keyword evidence="2" id="KW-1185">Reference proteome</keyword>
<dbReference type="Proteomes" id="UP001500791">
    <property type="component" value="Unassembled WGS sequence"/>
</dbReference>
<evidence type="ECO:0000313" key="2">
    <source>
        <dbReference type="Proteomes" id="UP001500791"/>
    </source>
</evidence>
<reference evidence="2" key="1">
    <citation type="journal article" date="2019" name="Int. J. Syst. Evol. Microbiol.">
        <title>The Global Catalogue of Microorganisms (GCM) 10K type strain sequencing project: providing services to taxonomists for standard genome sequencing and annotation.</title>
        <authorList>
            <consortium name="The Broad Institute Genomics Platform"/>
            <consortium name="The Broad Institute Genome Sequencing Center for Infectious Disease"/>
            <person name="Wu L."/>
            <person name="Ma J."/>
        </authorList>
    </citation>
    <scope>NUCLEOTIDE SEQUENCE [LARGE SCALE GENOMIC DNA]</scope>
    <source>
        <strain evidence="2">JCM 13476</strain>
    </source>
</reference>
<proteinExistence type="predicted"/>
<dbReference type="NCBIfam" id="TIGR02444">
    <property type="entry name" value="TIGR02444 family protein"/>
    <property type="match status" value="1"/>
</dbReference>
<organism evidence="1 2">
    <name type="scientific">Brevundimonas terrae</name>
    <dbReference type="NCBI Taxonomy" id="363631"/>
    <lineage>
        <taxon>Bacteria</taxon>
        <taxon>Pseudomonadati</taxon>
        <taxon>Pseudomonadota</taxon>
        <taxon>Alphaproteobacteria</taxon>
        <taxon>Caulobacterales</taxon>
        <taxon>Caulobacteraceae</taxon>
        <taxon>Brevundimonas</taxon>
    </lineage>
</organism>
<dbReference type="InterPro" id="IPR012659">
    <property type="entry name" value="CHP02444"/>
</dbReference>
<dbReference type="Pfam" id="PF09523">
    <property type="entry name" value="DUF2390"/>
    <property type="match status" value="1"/>
</dbReference>
<comment type="caution">
    <text evidence="1">The sequence shown here is derived from an EMBL/GenBank/DDBJ whole genome shotgun (WGS) entry which is preliminary data.</text>
</comment>
<accession>A0ABP3I5E4</accession>
<dbReference type="EMBL" id="BAAAEJ010000007">
    <property type="protein sequence ID" value="GAA0391090.1"/>
    <property type="molecule type" value="Genomic_DNA"/>
</dbReference>